<dbReference type="EMBL" id="KY684110">
    <property type="protein sequence ID" value="ARF12072.1"/>
    <property type="molecule type" value="Genomic_DNA"/>
</dbReference>
<keyword evidence="1" id="KW-0479">Metal-binding</keyword>
<protein>
    <submittedName>
        <fullName evidence="3">RING finger domain protein</fullName>
    </submittedName>
</protein>
<organism evidence="3">
    <name type="scientific">Klosneuvirus KNV1</name>
    <dbReference type="NCBI Taxonomy" id="1977640"/>
    <lineage>
        <taxon>Viruses</taxon>
        <taxon>Varidnaviria</taxon>
        <taxon>Bamfordvirae</taxon>
        <taxon>Nucleocytoviricota</taxon>
        <taxon>Megaviricetes</taxon>
        <taxon>Imitervirales</taxon>
        <taxon>Mimiviridae</taxon>
        <taxon>Klosneuvirinae</taxon>
        <taxon>Klosneuvirus</taxon>
    </lineage>
</organism>
<dbReference type="InterPro" id="IPR013083">
    <property type="entry name" value="Znf_RING/FYVE/PHD"/>
</dbReference>
<keyword evidence="1" id="KW-0862">Zinc</keyword>
<dbReference type="GO" id="GO:0008270">
    <property type="term" value="F:zinc ion binding"/>
    <property type="evidence" value="ECO:0007669"/>
    <property type="project" value="UniProtKB-KW"/>
</dbReference>
<feature type="domain" description="RING-type" evidence="2">
    <location>
        <begin position="240"/>
        <end position="277"/>
    </location>
</feature>
<dbReference type="Gene3D" id="3.30.40.10">
    <property type="entry name" value="Zinc/RING finger domain, C3HC4 (zinc finger)"/>
    <property type="match status" value="1"/>
</dbReference>
<sequence>MECFVAKECDIKSKQQVKYDEKEYILIIGVTVNHNHFIIFHNNSSSIYFEIEDQETKLDPDKMCVTIIPDNPSQLLDNSTLMLFDHCIMVNHDNVLKIYDIDTLQQVDNILVPQTIKAIKLTNHFIILECHIKKDNKINYHYELFNLHFKHLTTINKQIMFIDNSQYKNNFLVFFDDKITTKLDGKYFLYDAEENVYMKIDDAQFNLDNCVIFSSTYNTYNTYNTPNKLNVFSEKNCLDCSICLDTITEIHALVPCGHTSLCTKCFKQNVIKCPICRKNIEKRIKIYK</sequence>
<gene>
    <name evidence="3" type="ORF">Klosneuvirus_3_207</name>
</gene>
<dbReference type="SMART" id="SM00184">
    <property type="entry name" value="RING"/>
    <property type="match status" value="1"/>
</dbReference>
<evidence type="ECO:0000256" key="1">
    <source>
        <dbReference type="PROSITE-ProRule" id="PRU00175"/>
    </source>
</evidence>
<name>A0A1V0SK28_9VIRU</name>
<reference evidence="3" key="1">
    <citation type="journal article" date="2017" name="Science">
        <title>Giant viruses with an expanded complement of translation system components.</title>
        <authorList>
            <person name="Schulz F."/>
            <person name="Yutin N."/>
            <person name="Ivanova N.N."/>
            <person name="Ortega D.R."/>
            <person name="Lee T.K."/>
            <person name="Vierheilig J."/>
            <person name="Daims H."/>
            <person name="Horn M."/>
            <person name="Wagner M."/>
            <person name="Jensen G.J."/>
            <person name="Kyrpides N.C."/>
            <person name="Koonin E.V."/>
            <person name="Woyke T."/>
        </authorList>
    </citation>
    <scope>NUCLEOTIDE SEQUENCE</scope>
    <source>
        <strain evidence="3">KNV1</strain>
    </source>
</reference>
<evidence type="ECO:0000259" key="2">
    <source>
        <dbReference type="PROSITE" id="PS50089"/>
    </source>
</evidence>
<dbReference type="PROSITE" id="PS50089">
    <property type="entry name" value="ZF_RING_2"/>
    <property type="match status" value="1"/>
</dbReference>
<proteinExistence type="predicted"/>
<accession>A0A1V0SK28</accession>
<dbReference type="InterPro" id="IPR001841">
    <property type="entry name" value="Znf_RING"/>
</dbReference>
<evidence type="ECO:0000313" key="3">
    <source>
        <dbReference type="EMBL" id="ARF12072.1"/>
    </source>
</evidence>
<dbReference type="Pfam" id="PF13920">
    <property type="entry name" value="zf-C3HC4_3"/>
    <property type="match status" value="1"/>
</dbReference>
<keyword evidence="1" id="KW-0863">Zinc-finger</keyword>
<dbReference type="SUPFAM" id="SSF57850">
    <property type="entry name" value="RING/U-box"/>
    <property type="match status" value="1"/>
</dbReference>